<accession>A0A485M456</accession>
<sequence length="129" mass="14207">MDAKKKILLIDDDKDFLMATKLILEKGGYEVFLAEDGKSGVEMAKSVNPNLAIVDMMMETWSEGFNVVSKLRTSDSGKQIPLIMLSAVDLQGPYQSFEPPEGLPTVDMVLHKPIKADDLLRHVGSLLGE</sequence>
<dbReference type="PANTHER" id="PTHR44591">
    <property type="entry name" value="STRESS RESPONSE REGULATOR PROTEIN 1"/>
    <property type="match status" value="1"/>
</dbReference>
<dbReference type="EMBL" id="CAADRM010000120">
    <property type="protein sequence ID" value="VFU16593.1"/>
    <property type="molecule type" value="Genomic_DNA"/>
</dbReference>
<feature type="domain" description="Response regulatory" evidence="3">
    <location>
        <begin position="6"/>
        <end position="127"/>
    </location>
</feature>
<dbReference type="CDD" id="cd00156">
    <property type="entry name" value="REC"/>
    <property type="match status" value="1"/>
</dbReference>
<proteinExistence type="predicted"/>
<dbReference type="SUPFAM" id="SSF52172">
    <property type="entry name" value="CheY-like"/>
    <property type="match status" value="1"/>
</dbReference>
<keyword evidence="1" id="KW-0597">Phosphoprotein</keyword>
<dbReference type="Gene3D" id="3.40.50.2300">
    <property type="match status" value="1"/>
</dbReference>
<dbReference type="InterPro" id="IPR001789">
    <property type="entry name" value="Sig_transdc_resp-reg_receiver"/>
</dbReference>
<dbReference type="AlphaFoldDB" id="A0A485M456"/>
<dbReference type="PANTHER" id="PTHR44591:SF14">
    <property type="entry name" value="PROTEIN PILG"/>
    <property type="match status" value="1"/>
</dbReference>
<keyword evidence="2" id="KW-0902">Two-component regulatory system</keyword>
<dbReference type="InterPro" id="IPR011006">
    <property type="entry name" value="CheY-like_superfamily"/>
</dbReference>
<name>A0A485M456_9ZZZZ</name>
<evidence type="ECO:0000259" key="3">
    <source>
        <dbReference type="PROSITE" id="PS50110"/>
    </source>
</evidence>
<dbReference type="SMART" id="SM00448">
    <property type="entry name" value="REC"/>
    <property type="match status" value="1"/>
</dbReference>
<dbReference type="GO" id="GO:0000160">
    <property type="term" value="P:phosphorelay signal transduction system"/>
    <property type="evidence" value="ECO:0007669"/>
    <property type="project" value="UniProtKB-KW"/>
</dbReference>
<dbReference type="PROSITE" id="PS50110">
    <property type="entry name" value="RESPONSE_REGULATORY"/>
    <property type="match status" value="1"/>
</dbReference>
<dbReference type="InterPro" id="IPR050595">
    <property type="entry name" value="Bact_response_regulator"/>
</dbReference>
<evidence type="ECO:0000256" key="1">
    <source>
        <dbReference type="ARBA" id="ARBA00022553"/>
    </source>
</evidence>
<evidence type="ECO:0000313" key="4">
    <source>
        <dbReference type="EMBL" id="VFU16593.1"/>
    </source>
</evidence>
<protein>
    <submittedName>
        <fullName evidence="4">Transcriptional regulatory protein YycF</fullName>
    </submittedName>
</protein>
<dbReference type="Pfam" id="PF00072">
    <property type="entry name" value="Response_reg"/>
    <property type="match status" value="1"/>
</dbReference>
<evidence type="ECO:0000256" key="2">
    <source>
        <dbReference type="ARBA" id="ARBA00023012"/>
    </source>
</evidence>
<organism evidence="4">
    <name type="scientific">anaerobic digester metagenome</name>
    <dbReference type="NCBI Taxonomy" id="1263854"/>
    <lineage>
        <taxon>unclassified sequences</taxon>
        <taxon>metagenomes</taxon>
        <taxon>ecological metagenomes</taxon>
    </lineage>
</organism>
<reference evidence="4" key="1">
    <citation type="submission" date="2019-03" db="EMBL/GenBank/DDBJ databases">
        <authorList>
            <person name="Hao L."/>
        </authorList>
    </citation>
    <scope>NUCLEOTIDE SEQUENCE</scope>
</reference>
<gene>
    <name evidence="4" type="primary">yycF</name>
    <name evidence="4" type="ORF">SCFA_550005</name>
</gene>